<evidence type="ECO:0000313" key="2">
    <source>
        <dbReference type="EMBL" id="TVU24399.1"/>
    </source>
</evidence>
<evidence type="ECO:0000259" key="1">
    <source>
        <dbReference type="Pfam" id="PF00646"/>
    </source>
</evidence>
<name>A0A5J9UKT6_9POAL</name>
<comment type="caution">
    <text evidence="2">The sequence shown here is derived from an EMBL/GenBank/DDBJ whole genome shotgun (WGS) entry which is preliminary data.</text>
</comment>
<dbReference type="InterPro" id="IPR001810">
    <property type="entry name" value="F-box_dom"/>
</dbReference>
<accession>A0A5J9UKT6</accession>
<protein>
    <recommendedName>
        <fullName evidence="1">F-box domain-containing protein</fullName>
    </recommendedName>
</protein>
<dbReference type="Pfam" id="PF00646">
    <property type="entry name" value="F-box"/>
    <property type="match status" value="1"/>
</dbReference>
<dbReference type="PANTHER" id="PTHR33110:SF111">
    <property type="entry name" value="DUF295 DOMAIN-CONTAINING PROTEIN"/>
    <property type="match status" value="1"/>
</dbReference>
<proteinExistence type="predicted"/>
<dbReference type="Proteomes" id="UP000324897">
    <property type="component" value="Chromosome 2"/>
</dbReference>
<sequence>MPRPLHRFSGSSVIAHRLNPLPKHAPLRSPFAHSVAGGNRYRRSSGTTRIPPLLCSIPGSSLSARLASLMAETRAPQSLSDIPLDLAGLVLRRLPAHVDRIRFAAVCPQWRVAAREVTLPPPLPLLALPDGTVYSLPRSEPFRLPACEGYTDASGGWLVFSSEDGCFLKDPLSNAIVTLPALSHARVGSAWVTLG</sequence>
<reference evidence="2 3" key="1">
    <citation type="journal article" date="2019" name="Sci. Rep.">
        <title>A high-quality genome of Eragrostis curvula grass provides insights into Poaceae evolution and supports new strategies to enhance forage quality.</title>
        <authorList>
            <person name="Carballo J."/>
            <person name="Santos B.A.C.M."/>
            <person name="Zappacosta D."/>
            <person name="Garbus I."/>
            <person name="Selva J.P."/>
            <person name="Gallo C.A."/>
            <person name="Diaz A."/>
            <person name="Albertini E."/>
            <person name="Caccamo M."/>
            <person name="Echenique V."/>
        </authorList>
    </citation>
    <scope>NUCLEOTIDE SEQUENCE [LARGE SCALE GENOMIC DNA]</scope>
    <source>
        <strain evidence="3">cv. Victoria</strain>
        <tissue evidence="2">Leaf</tissue>
    </source>
</reference>
<gene>
    <name evidence="2" type="ORF">EJB05_26833</name>
</gene>
<dbReference type="OrthoDB" id="1863935at2759"/>
<keyword evidence="3" id="KW-1185">Reference proteome</keyword>
<dbReference type="Gramene" id="TVU24399">
    <property type="protein sequence ID" value="TVU24399"/>
    <property type="gene ID" value="EJB05_26833"/>
</dbReference>
<dbReference type="EMBL" id="RWGY01000013">
    <property type="protein sequence ID" value="TVU24399.1"/>
    <property type="molecule type" value="Genomic_DNA"/>
</dbReference>
<dbReference type="InterPro" id="IPR036047">
    <property type="entry name" value="F-box-like_dom_sf"/>
</dbReference>
<feature type="domain" description="F-box" evidence="1">
    <location>
        <begin position="79"/>
        <end position="116"/>
    </location>
</feature>
<feature type="non-terminal residue" evidence="2">
    <location>
        <position position="1"/>
    </location>
</feature>
<organism evidence="2 3">
    <name type="scientific">Eragrostis curvula</name>
    <name type="common">weeping love grass</name>
    <dbReference type="NCBI Taxonomy" id="38414"/>
    <lineage>
        <taxon>Eukaryota</taxon>
        <taxon>Viridiplantae</taxon>
        <taxon>Streptophyta</taxon>
        <taxon>Embryophyta</taxon>
        <taxon>Tracheophyta</taxon>
        <taxon>Spermatophyta</taxon>
        <taxon>Magnoliopsida</taxon>
        <taxon>Liliopsida</taxon>
        <taxon>Poales</taxon>
        <taxon>Poaceae</taxon>
        <taxon>PACMAD clade</taxon>
        <taxon>Chloridoideae</taxon>
        <taxon>Eragrostideae</taxon>
        <taxon>Eragrostidinae</taxon>
        <taxon>Eragrostis</taxon>
    </lineage>
</organism>
<dbReference type="AlphaFoldDB" id="A0A5J9UKT6"/>
<evidence type="ECO:0000313" key="3">
    <source>
        <dbReference type="Proteomes" id="UP000324897"/>
    </source>
</evidence>
<dbReference type="PANTHER" id="PTHR33110">
    <property type="entry name" value="F-BOX/KELCH-REPEAT PROTEIN-RELATED"/>
    <property type="match status" value="1"/>
</dbReference>
<dbReference type="SUPFAM" id="SSF81383">
    <property type="entry name" value="F-box domain"/>
    <property type="match status" value="1"/>
</dbReference>